<comment type="interaction">
    <interactant intactId="EBI-10315054">
        <id>Q9NWL9</id>
    </interactant>
    <interactant intactId="EBI-3958099">
        <id>P26371</id>
        <label>KRTAP5-9</label>
    </interactant>
    <organismsDiffer>false</organismsDiffer>
    <experiments>3</experiments>
</comment>
<evidence type="ECO:0000313" key="1">
    <source>
        <dbReference type="EMBL" id="BAA91361.1"/>
    </source>
</evidence>
<organism evidence="1">
    <name type="scientific">Homo sapiens</name>
    <name type="common">Human</name>
    <dbReference type="NCBI Taxonomy" id="9606"/>
    <lineage>
        <taxon>Eukaryota</taxon>
        <taxon>Metazoa</taxon>
        <taxon>Chordata</taxon>
        <taxon>Craniata</taxon>
        <taxon>Vertebrata</taxon>
        <taxon>Euteleostomi</taxon>
        <taxon>Mammalia</taxon>
        <taxon>Eutheria</taxon>
        <taxon>Euarchontoglires</taxon>
        <taxon>Primates</taxon>
        <taxon>Haplorrhini</taxon>
        <taxon>Catarrhini</taxon>
        <taxon>Hominidae</taxon>
        <taxon>Homo</taxon>
    </lineage>
</organism>
<comment type="interaction">
    <interactant intactId="EBI-10315054">
        <id>Q9NWL9</id>
    </interactant>
    <interactant intactId="EBI-1052678">
        <id>O76081</id>
        <label>RGS20</label>
    </interactant>
    <organismsDiffer>false</organismsDiffer>
    <experiments>3</experiments>
</comment>
<comment type="interaction">
    <interactant intactId="EBI-10315054">
        <id>Q9NWL9</id>
    </interactant>
    <interactant intactId="EBI-10171697">
        <id>Q6A162</id>
        <label>KRT40</label>
    </interactant>
    <organismsDiffer>false</organismsDiffer>
    <experiments>3</experiments>
</comment>
<comment type="interaction">
    <interactant intactId="EBI-10315054">
        <id>Q9NWL9</id>
    </interactant>
    <interactant intactId="EBI-348380">
        <id>P25788</id>
        <label>PSMA3</label>
    </interactant>
    <organismsDiffer>false</organismsDiffer>
    <experiments>3</experiments>
</comment>
<dbReference type="IntAct" id="Q9NWL9">
    <property type="interactions" value="13"/>
</dbReference>
<comment type="interaction">
    <interactant intactId="EBI-10315054">
        <id>Q9NWL9</id>
    </interactant>
    <interactant intactId="EBI-359224">
        <id>Q13077</id>
        <label>TRAF1</label>
    </interactant>
    <organismsDiffer>false</organismsDiffer>
    <experiments>3</experiments>
</comment>
<dbReference type="AlphaFoldDB" id="Q9NWL9"/>
<comment type="interaction">
    <interactant intactId="EBI-10315054">
        <id>Q9NWL9</id>
    </interactant>
    <interactant intactId="EBI-10172052">
        <id>P60411</id>
        <label>KRTAP10-9</label>
    </interactant>
    <organismsDiffer>false</organismsDiffer>
    <experiments>3</experiments>
</comment>
<comment type="interaction">
    <interactant intactId="EBI-10315054">
        <id>Q9NWL9</id>
    </interactant>
    <interactant intactId="EBI-10171774">
        <id>P60410</id>
        <label>KRTAP10-8</label>
    </interactant>
    <organismsDiffer>false</organismsDiffer>
    <experiments>3</experiments>
</comment>
<comment type="interaction">
    <interactant intactId="EBI-10315054">
        <id>Q9NWL9</id>
    </interactant>
    <interactant intactId="EBI-949753">
        <id>Q63HR2</id>
        <label>TNS2</label>
    </interactant>
    <organismsDiffer>false</organismsDiffer>
    <experiments>3</experiments>
</comment>
<name>Q9NWL9_HUMAN</name>
<proteinExistence type="evidence at protein level"/>
<comment type="interaction">
    <interactant intactId="EBI-10315054">
        <id>Q9NWL9</id>
    </interactant>
    <interactant intactId="EBI-945833">
        <id>Q7Z3S9</id>
        <label>NOTCH2NLA</label>
    </interactant>
    <organismsDiffer>false</organismsDiffer>
    <experiments>3</experiments>
</comment>
<reference evidence="1" key="1">
    <citation type="submission" date="2000-02" db="EMBL/GenBank/DDBJ databases">
        <title>NEDO human cDNA sequencing project.</title>
        <authorList>
            <person name="Kawakami T."/>
            <person name="Noguchi S."/>
            <person name="Itoh T."/>
            <person name="Shigeta K."/>
            <person name="Senba T."/>
            <person name="Matsumura K."/>
            <person name="Nakajima Y."/>
            <person name="Mizuno T."/>
            <person name="Morinaga M."/>
            <person name="Ota T."/>
            <person name="Suzuki Y."/>
            <person name="Obayashi M."/>
            <person name="Nishi T."/>
            <person name="Shibahara T."/>
            <person name="Tanaka T."/>
            <person name="Nakamura Y."/>
            <person name="Isogai T."/>
            <person name="Sugano S."/>
        </authorList>
    </citation>
    <scope>NUCLEOTIDE SEQUENCE</scope>
</reference>
<comment type="interaction">
    <interactant intactId="EBI-10315054">
        <id>Q9NWL9</id>
    </interactant>
    <interactant intactId="EBI-10172150">
        <id>P60370</id>
        <label>KRTAP10-5</label>
    </interactant>
    <organismsDiffer>false</organismsDiffer>
    <experiments>3</experiments>
</comment>
<accession>Q9NWL9</accession>
<comment type="interaction">
    <interactant intactId="EBI-10315054">
        <id>Q9NWL9</id>
    </interactant>
    <interactant intactId="EBI-751260">
        <id>Q9BYR7</id>
        <label>KRTAP3-2</label>
    </interactant>
    <organismsDiffer>false</organismsDiffer>
    <experiments>3</experiments>
</comment>
<comment type="interaction">
    <interactant intactId="EBI-10315054">
        <id>Q9NWL9</id>
    </interactant>
    <interactant intactId="EBI-10178530">
        <id>O76081-6</id>
        <label>RGS20</label>
    </interactant>
    <organismsDiffer>false</organismsDiffer>
    <experiments>3</experiments>
</comment>
<comment type="interaction">
    <interactant intactId="EBI-10315054">
        <id>Q9NWL9</id>
    </interactant>
    <interactant intactId="EBI-3918154">
        <id>Q9UGC6</id>
        <label>RGS17</label>
    </interactant>
    <organismsDiffer>false</organismsDiffer>
    <experiments>3</experiments>
</comment>
<protein>
    <submittedName>
        <fullName evidence="1">cDNA FLJ20748 fis, clone HEP05772</fullName>
    </submittedName>
</protein>
<sequence>MMGICPSCALWGMKSCSSCSFPFPLRGGGWGCQGSTLGGGCWGCQGSTLCSLGRGKEAPPCMLCRGPCRPLCLRGRRRGPLGKCAHTHTHTHTHTRTCTHARMHTHTHICAGVQPKSVEPGLAAQLGLPHSWSPQGMSLRIHFVPCF</sequence>
<dbReference type="EMBL" id="AK000755">
    <property type="protein sequence ID" value="BAA91361.1"/>
    <property type="molecule type" value="mRNA"/>
</dbReference>
<comment type="interaction">
    <interactant intactId="EBI-10315054">
        <id>Q9NWL9</id>
    </interactant>
    <interactant intactId="EBI-739863">
        <id>Q9BQ66</id>
        <label>KRTAP4-12</label>
    </interactant>
    <organismsDiffer>false</organismsDiffer>
    <experiments>3</experiments>
</comment>